<dbReference type="Pfam" id="PF13181">
    <property type="entry name" value="TPR_8"/>
    <property type="match status" value="1"/>
</dbReference>
<dbReference type="Pfam" id="PF13424">
    <property type="entry name" value="TPR_12"/>
    <property type="match status" value="1"/>
</dbReference>
<dbReference type="InterPro" id="IPR019734">
    <property type="entry name" value="TPR_rpt"/>
</dbReference>
<proteinExistence type="predicted"/>
<dbReference type="Gene3D" id="1.25.40.10">
    <property type="entry name" value="Tetratricopeptide repeat domain"/>
    <property type="match status" value="1"/>
</dbReference>
<reference evidence="1 2" key="1">
    <citation type="submission" date="2012-09" db="EMBL/GenBank/DDBJ databases">
        <title>Genome Sequence of Bacillus sp. DW5-4.</title>
        <authorList>
            <person name="Lai Q."/>
            <person name="Liu Y."/>
            <person name="Shao Z."/>
        </authorList>
    </citation>
    <scope>NUCLEOTIDE SEQUENCE [LARGE SCALE GENOMIC DNA]</scope>
    <source>
        <strain evidence="1 2">DW5-4</strain>
    </source>
</reference>
<keyword evidence="2" id="KW-1185">Reference proteome</keyword>
<dbReference type="SMART" id="SM00028">
    <property type="entry name" value="TPR"/>
    <property type="match status" value="2"/>
</dbReference>
<name>A0A081LDD5_9BACI</name>
<dbReference type="OrthoDB" id="2957368at2"/>
<sequence>MSKIETGELVFHLNSWYQSIMRGEIKKAIGLKGEVDQLMPCADPDEQVILYCQLIESRHRILLESTENSSDSFMRAAEDSEVNGMLSFYYYLFNGVHEAFKSNNFRAIELFKIAEKKLGFIQDEIEIAEFHYRMGTTYYHMQSTFLSENHLEKAVEIYNKYDDYSRRQITCNIALGLNYIDQFRYDLAQETLLKCSEMSRSLGDNILFSISVFNLGYLHIKRDELKEAVKFIEKSLQSKELRENAPFAYLHGVYEAVRSYFKLGDSEAALKWLQLGFTLSSARDHGIFLLKFNTLHSLYVLGDNGKVRECVKRLEQHKAYVDVEAIALDIAEFYKQRKDFKTSIDFYDVLINAKKHILK</sequence>
<dbReference type="eggNOG" id="COG0457">
    <property type="taxonomic scope" value="Bacteria"/>
</dbReference>
<gene>
    <name evidence="1" type="ORF">BA70_13070</name>
</gene>
<comment type="caution">
    <text evidence="1">The sequence shown here is derived from an EMBL/GenBank/DDBJ whole genome shotgun (WGS) entry which is preliminary data.</text>
</comment>
<dbReference type="Pfam" id="PF18801">
    <property type="entry name" value="RapH_N"/>
    <property type="match status" value="1"/>
</dbReference>
<evidence type="ECO:0000313" key="1">
    <source>
        <dbReference type="EMBL" id="KEP27261.1"/>
    </source>
</evidence>
<dbReference type="InterPro" id="IPR011990">
    <property type="entry name" value="TPR-like_helical_dom_sf"/>
</dbReference>
<protein>
    <submittedName>
        <fullName evidence="1">Uncharacterized protein</fullName>
    </submittedName>
</protein>
<dbReference type="Proteomes" id="UP000028091">
    <property type="component" value="Unassembled WGS sequence"/>
</dbReference>
<evidence type="ECO:0000313" key="2">
    <source>
        <dbReference type="Proteomes" id="UP000028091"/>
    </source>
</evidence>
<dbReference type="EMBL" id="JOTP01000004">
    <property type="protein sequence ID" value="KEP27261.1"/>
    <property type="molecule type" value="Genomic_DNA"/>
</dbReference>
<dbReference type="SUPFAM" id="SSF48452">
    <property type="entry name" value="TPR-like"/>
    <property type="match status" value="1"/>
</dbReference>
<organism evidence="1 2">
    <name type="scientific">Bacillus zhangzhouensis</name>
    <dbReference type="NCBI Taxonomy" id="1178540"/>
    <lineage>
        <taxon>Bacteria</taxon>
        <taxon>Bacillati</taxon>
        <taxon>Bacillota</taxon>
        <taxon>Bacilli</taxon>
        <taxon>Bacillales</taxon>
        <taxon>Bacillaceae</taxon>
        <taxon>Bacillus</taxon>
    </lineage>
</organism>
<dbReference type="RefSeq" id="WP_034318762.1">
    <property type="nucleotide sequence ID" value="NZ_JOTP01000004.1"/>
</dbReference>
<dbReference type="AlphaFoldDB" id="A0A081LDD5"/>
<accession>A0A081LDD5</accession>